<sequence>MELLNQLDGFYKLSKVEGGIELRARGCAGAVVAAIGPDLGKIFLVFGLHGDDLFLQDPLVARAGSGRLLDDDTAKRTLLMKHEAETKTNAYWLSLLTHMQSAFVPRKVFYM</sequence>
<evidence type="ECO:0000313" key="1">
    <source>
        <dbReference type="EnsemblPlants" id="EMT19789"/>
    </source>
</evidence>
<dbReference type="AlphaFoldDB" id="R7WG85"/>
<reference evidence="1" key="1">
    <citation type="submission" date="2015-06" db="UniProtKB">
        <authorList>
            <consortium name="EnsemblPlants"/>
        </authorList>
    </citation>
    <scope>IDENTIFICATION</scope>
</reference>
<name>R7WG85_AEGTA</name>
<protein>
    <submittedName>
        <fullName evidence="1">Uncharacterized protein</fullName>
    </submittedName>
</protein>
<proteinExistence type="predicted"/>
<accession>R7WG85</accession>
<dbReference type="EnsemblPlants" id="EMT19789">
    <property type="protein sequence ID" value="EMT19789"/>
    <property type="gene ID" value="F775_05809"/>
</dbReference>
<organism evidence="1">
    <name type="scientific">Aegilops tauschii</name>
    <name type="common">Tausch's goatgrass</name>
    <name type="synonym">Aegilops squarrosa</name>
    <dbReference type="NCBI Taxonomy" id="37682"/>
    <lineage>
        <taxon>Eukaryota</taxon>
        <taxon>Viridiplantae</taxon>
        <taxon>Streptophyta</taxon>
        <taxon>Embryophyta</taxon>
        <taxon>Tracheophyta</taxon>
        <taxon>Spermatophyta</taxon>
        <taxon>Magnoliopsida</taxon>
        <taxon>Liliopsida</taxon>
        <taxon>Poales</taxon>
        <taxon>Poaceae</taxon>
        <taxon>BOP clade</taxon>
        <taxon>Pooideae</taxon>
        <taxon>Triticodae</taxon>
        <taxon>Triticeae</taxon>
        <taxon>Triticinae</taxon>
        <taxon>Aegilops</taxon>
    </lineage>
</organism>